<dbReference type="OrthoDB" id="70544at2"/>
<dbReference type="Proteomes" id="UP000093053">
    <property type="component" value="Chromosome"/>
</dbReference>
<dbReference type="InterPro" id="IPR011008">
    <property type="entry name" value="Dimeric_a/b-barrel"/>
</dbReference>
<dbReference type="Pfam" id="PF01037">
    <property type="entry name" value="AsnC_trans_reg"/>
    <property type="match status" value="1"/>
</dbReference>
<dbReference type="InterPro" id="IPR019887">
    <property type="entry name" value="Tscrpt_reg_AsnC/Lrp_C"/>
</dbReference>
<dbReference type="AlphaFoldDB" id="A0A1B2HXL9"/>
<protein>
    <submittedName>
        <fullName evidence="2">AsnC family transcriptional regulator</fullName>
    </submittedName>
</protein>
<gene>
    <name evidence="2" type="ORF">BBK82_02245</name>
</gene>
<dbReference type="SUPFAM" id="SSF54909">
    <property type="entry name" value="Dimeric alpha+beta barrel"/>
    <property type="match status" value="1"/>
</dbReference>
<reference evidence="2 3" key="1">
    <citation type="submission" date="2016-07" db="EMBL/GenBank/DDBJ databases">
        <title>Complete genome sequence of the Lentzea guizhouensis DHS C013.</title>
        <authorList>
            <person name="Cao C."/>
        </authorList>
    </citation>
    <scope>NUCLEOTIDE SEQUENCE [LARGE SCALE GENOMIC DNA]</scope>
    <source>
        <strain evidence="2 3">DHS C013</strain>
    </source>
</reference>
<dbReference type="EMBL" id="CP016793">
    <property type="protein sequence ID" value="ANZ42443.1"/>
    <property type="molecule type" value="Genomic_DNA"/>
</dbReference>
<feature type="domain" description="Transcription regulator AsnC/Lrp ligand binding" evidence="1">
    <location>
        <begin position="6"/>
        <end position="76"/>
    </location>
</feature>
<accession>A0A1B2HXL9</accession>
<evidence type="ECO:0000313" key="3">
    <source>
        <dbReference type="Proteomes" id="UP000093053"/>
    </source>
</evidence>
<dbReference type="RefSeq" id="WP_065920771.1">
    <property type="nucleotide sequence ID" value="NZ_CP016793.1"/>
</dbReference>
<evidence type="ECO:0000313" key="2">
    <source>
        <dbReference type="EMBL" id="ANZ42443.1"/>
    </source>
</evidence>
<evidence type="ECO:0000259" key="1">
    <source>
        <dbReference type="Pfam" id="PF01037"/>
    </source>
</evidence>
<sequence length="95" mass="10068">MVTAIVLIQAAAERIPEAAQEIADIDGVTEVYSCAGDVDLIALVKVSKHEDLAALVPGRISKVEGVLNTDTHIAFRSYSKKDDEAAFAIGLDDAQ</sequence>
<proteinExistence type="predicted"/>
<keyword evidence="3" id="KW-1185">Reference proteome</keyword>
<organism evidence="2 3">
    <name type="scientific">Lentzea guizhouensis</name>
    <dbReference type="NCBI Taxonomy" id="1586287"/>
    <lineage>
        <taxon>Bacteria</taxon>
        <taxon>Bacillati</taxon>
        <taxon>Actinomycetota</taxon>
        <taxon>Actinomycetes</taxon>
        <taxon>Pseudonocardiales</taxon>
        <taxon>Pseudonocardiaceae</taxon>
        <taxon>Lentzea</taxon>
    </lineage>
</organism>
<name>A0A1B2HXL9_9PSEU</name>
<dbReference type="KEGG" id="led:BBK82_02245"/>
<dbReference type="STRING" id="1586287.BBK82_02245"/>
<dbReference type="Gene3D" id="3.30.70.920">
    <property type="match status" value="1"/>
</dbReference>